<evidence type="ECO:0000256" key="1">
    <source>
        <dbReference type="ARBA" id="ARBA00022617"/>
    </source>
</evidence>
<dbReference type="Gene3D" id="2.120.10.30">
    <property type="entry name" value="TolB, C-terminal domain"/>
    <property type="match status" value="1"/>
</dbReference>
<dbReference type="EMBL" id="SIHI01000001">
    <property type="protein sequence ID" value="TWT57865.1"/>
    <property type="molecule type" value="Genomic_DNA"/>
</dbReference>
<dbReference type="Proteomes" id="UP000317243">
    <property type="component" value="Unassembled WGS sequence"/>
</dbReference>
<keyword evidence="3 4" id="KW-0408">Iron</keyword>
<dbReference type="SUPFAM" id="SSF50952">
    <property type="entry name" value="Soluble quinoprotein glucose dehydrogenase"/>
    <property type="match status" value="1"/>
</dbReference>
<evidence type="ECO:0000313" key="7">
    <source>
        <dbReference type="Proteomes" id="UP000317243"/>
    </source>
</evidence>
<dbReference type="PANTHER" id="PTHR19328">
    <property type="entry name" value="HEDGEHOG-INTERACTING PROTEIN"/>
    <property type="match status" value="1"/>
</dbReference>
<gene>
    <name evidence="6" type="primary">yliI_1</name>
    <name evidence="6" type="ORF">KOR42_12320</name>
</gene>
<keyword evidence="7" id="KW-1185">Reference proteome</keyword>
<dbReference type="InterPro" id="IPR011042">
    <property type="entry name" value="6-blade_b-propeller_TolB-like"/>
</dbReference>
<dbReference type="InterPro" id="IPR009056">
    <property type="entry name" value="Cyt_c-like_dom"/>
</dbReference>
<comment type="caution">
    <text evidence="6">The sequence shown here is derived from an EMBL/GenBank/DDBJ whole genome shotgun (WGS) entry which is preliminary data.</text>
</comment>
<dbReference type="Gene3D" id="1.10.760.10">
    <property type="entry name" value="Cytochrome c-like domain"/>
    <property type="match status" value="1"/>
</dbReference>
<dbReference type="RefSeq" id="WP_146507873.1">
    <property type="nucleotide sequence ID" value="NZ_SIHI01000001.1"/>
</dbReference>
<name>A0A5C5X6U2_9PLAN</name>
<dbReference type="EC" id="1.1.5.-" evidence="6"/>
<dbReference type="PANTHER" id="PTHR19328:SF75">
    <property type="entry name" value="ALDOSE SUGAR DEHYDROGENASE YLII"/>
    <property type="match status" value="1"/>
</dbReference>
<dbReference type="OrthoDB" id="9770043at2"/>
<organism evidence="6 7">
    <name type="scientific">Thalassoglobus neptunius</name>
    <dbReference type="NCBI Taxonomy" id="1938619"/>
    <lineage>
        <taxon>Bacteria</taxon>
        <taxon>Pseudomonadati</taxon>
        <taxon>Planctomycetota</taxon>
        <taxon>Planctomycetia</taxon>
        <taxon>Planctomycetales</taxon>
        <taxon>Planctomycetaceae</taxon>
        <taxon>Thalassoglobus</taxon>
    </lineage>
</organism>
<protein>
    <submittedName>
        <fullName evidence="6">Soluble aldose sugar dehydrogenase YliI</fullName>
        <ecNumber evidence="6">1.1.5.-</ecNumber>
    </submittedName>
</protein>
<dbReference type="InterPro" id="IPR036909">
    <property type="entry name" value="Cyt_c-like_dom_sf"/>
</dbReference>
<keyword evidence="6" id="KW-0560">Oxidoreductase</keyword>
<dbReference type="NCBIfam" id="TIGR02603">
    <property type="entry name" value="CxxCH_TIGR02603"/>
    <property type="match status" value="1"/>
</dbReference>
<dbReference type="InterPro" id="IPR013427">
    <property type="entry name" value="Haem-bd_dom_put"/>
</dbReference>
<dbReference type="InterPro" id="IPR012938">
    <property type="entry name" value="Glc/Sorbosone_DH"/>
</dbReference>
<evidence type="ECO:0000256" key="3">
    <source>
        <dbReference type="ARBA" id="ARBA00023004"/>
    </source>
</evidence>
<keyword evidence="2 4" id="KW-0479">Metal-binding</keyword>
<evidence type="ECO:0000313" key="6">
    <source>
        <dbReference type="EMBL" id="TWT57865.1"/>
    </source>
</evidence>
<keyword evidence="1 4" id="KW-0349">Heme</keyword>
<evidence type="ECO:0000256" key="2">
    <source>
        <dbReference type="ARBA" id="ARBA00022723"/>
    </source>
</evidence>
<dbReference type="PROSITE" id="PS51007">
    <property type="entry name" value="CYTC"/>
    <property type="match status" value="1"/>
</dbReference>
<dbReference type="GO" id="GO:0016491">
    <property type="term" value="F:oxidoreductase activity"/>
    <property type="evidence" value="ECO:0007669"/>
    <property type="project" value="UniProtKB-KW"/>
</dbReference>
<dbReference type="GO" id="GO:0009055">
    <property type="term" value="F:electron transfer activity"/>
    <property type="evidence" value="ECO:0007669"/>
    <property type="project" value="InterPro"/>
</dbReference>
<dbReference type="SUPFAM" id="SSF46626">
    <property type="entry name" value="Cytochrome c"/>
    <property type="match status" value="1"/>
</dbReference>
<evidence type="ECO:0000259" key="5">
    <source>
        <dbReference type="PROSITE" id="PS51007"/>
    </source>
</evidence>
<evidence type="ECO:0000256" key="4">
    <source>
        <dbReference type="PROSITE-ProRule" id="PRU00433"/>
    </source>
</evidence>
<feature type="domain" description="Cytochrome c" evidence="5">
    <location>
        <begin position="834"/>
        <end position="972"/>
    </location>
</feature>
<dbReference type="GO" id="GO:0046872">
    <property type="term" value="F:metal ion binding"/>
    <property type="evidence" value="ECO:0007669"/>
    <property type="project" value="UniProtKB-KW"/>
</dbReference>
<reference evidence="6 7" key="1">
    <citation type="submission" date="2019-02" db="EMBL/GenBank/DDBJ databases">
        <title>Deep-cultivation of Planctomycetes and their phenomic and genomic characterization uncovers novel biology.</title>
        <authorList>
            <person name="Wiegand S."/>
            <person name="Jogler M."/>
            <person name="Boedeker C."/>
            <person name="Pinto D."/>
            <person name="Vollmers J."/>
            <person name="Rivas-Marin E."/>
            <person name="Kohn T."/>
            <person name="Peeters S.H."/>
            <person name="Heuer A."/>
            <person name="Rast P."/>
            <person name="Oberbeckmann S."/>
            <person name="Bunk B."/>
            <person name="Jeske O."/>
            <person name="Meyerdierks A."/>
            <person name="Storesund J.E."/>
            <person name="Kallscheuer N."/>
            <person name="Luecker S."/>
            <person name="Lage O.M."/>
            <person name="Pohl T."/>
            <person name="Merkel B.J."/>
            <person name="Hornburger P."/>
            <person name="Mueller R.-W."/>
            <person name="Bruemmer F."/>
            <person name="Labrenz M."/>
            <person name="Spormann A.M."/>
            <person name="Op Den Camp H."/>
            <person name="Overmann J."/>
            <person name="Amann R."/>
            <person name="Jetten M.S.M."/>
            <person name="Mascher T."/>
            <person name="Medema M.H."/>
            <person name="Devos D.P."/>
            <person name="Kaster A.-K."/>
            <person name="Ovreas L."/>
            <person name="Rohde M."/>
            <person name="Galperin M.Y."/>
            <person name="Jogler C."/>
        </authorList>
    </citation>
    <scope>NUCLEOTIDE SEQUENCE [LARGE SCALE GENOMIC DNA]</scope>
    <source>
        <strain evidence="6 7">KOR42</strain>
    </source>
</reference>
<dbReference type="InterPro" id="IPR011041">
    <property type="entry name" value="Quinoprot_gluc/sorb_DH_b-prop"/>
</dbReference>
<dbReference type="AlphaFoldDB" id="A0A5C5X6U2"/>
<dbReference type="GO" id="GO:0020037">
    <property type="term" value="F:heme binding"/>
    <property type="evidence" value="ECO:0007669"/>
    <property type="project" value="InterPro"/>
</dbReference>
<accession>A0A5C5X6U2</accession>
<sequence>MSERSASRFPRQRSLFLFGILMSTIFGTVDQIHAESPREPWTTSRLIGSPEPPLPYTVERILPSVQFRNPVDFAVEPGTGLWFILQLDGKLFCLDPSSEEAPILVHDARATIDNHDKSYGIEFHPDYLKNQYVFLSYVLPTSTPDGTFVSRFRLHRDNGSPEIDPTSEEVFLRWPSGGHNGACLKFGPDGMFYVTSGDGSGPFPPDSHDVGQNLKDLRSTIMRIDVDRPDEDKPYSIPDDNPFLDIPDARPEVWAFGFRNPWKISFDPETGELWCGDVGWELWELVFRVERGENYGWSIKEGSQPIRSDIVQGPGEIQPPIAEHPHTEARSVTGGFVYYGQELPDLTGHYIYGDYVTGKIWGITNDGDKVASLEELASSNLAIITFGIDERGELIILDYAGGIYRLKPNPQSDTSSQFPRQLSETGLFQSVTPDLVNAPGVISYSPNTQMWADGARATYQLALPGDDSIVWKQNRDRWEFPSGTVFAKTLEQFTENDGEVRWRKIETQVLHFDGLNWNPYSYVWDEQETDAFLAPAEGSFRTLNVANPEDSSLQRNIEWRIHSRAECSTCHTPRAGNAVGFDFSNLASATNSTENTLEKLVELHVFDRPVPENQRSRVMAAVDATAPLEDRVRSYLAINCAHCHRREGGGTSPIELPFHLPIERTRLIDTAPTQGTFGIAGARIVAPGHPYRSVLYYRLATVGRGHMPHLGSQLTDEKGLAMIREWISSMPPESGTPDVSKLEFTANLIKQSLNGSPEQLAPDAAELTTSKHLALADSFCSIEDADLRTRAASQWAQIAPAHIRGLYERFLAPEERVATLGTSVDPDAILALQGDPERGAELFRLSEGITCRNCHTVGMVGREVGPDLSTLGKTRSREEILSSILNPSEKIDQKYALRTIETVSGKIVSGVVHSEEKDSLILKDANGIQIRVPRSDIEAMVTQPRSMMPDLLTREMTAQELIDLVDYLKSLQ</sequence>
<dbReference type="Pfam" id="PF07995">
    <property type="entry name" value="GSDH"/>
    <property type="match status" value="1"/>
</dbReference>
<proteinExistence type="predicted"/>